<dbReference type="PANTHER" id="PTHR44372">
    <property type="entry name" value="ELONGATION FACTOR 1-GAMMA 1-RELATED"/>
    <property type="match status" value="1"/>
</dbReference>
<dbReference type="EMBL" id="PDCK01000045">
    <property type="protein sequence ID" value="PRQ20628.1"/>
    <property type="molecule type" value="Genomic_DNA"/>
</dbReference>
<proteinExistence type="predicted"/>
<evidence type="ECO:0000313" key="1">
    <source>
        <dbReference type="EMBL" id="PRQ20628.1"/>
    </source>
</evidence>
<dbReference type="Gramene" id="PRQ20628">
    <property type="protein sequence ID" value="PRQ20628"/>
    <property type="gene ID" value="RchiOBHm_Chr7g0230231"/>
</dbReference>
<dbReference type="STRING" id="74649.A0A2P6PFE0"/>
<reference evidence="1 2" key="1">
    <citation type="journal article" date="2018" name="Nat. Genet.">
        <title>The Rosa genome provides new insights in the design of modern roses.</title>
        <authorList>
            <person name="Bendahmane M."/>
        </authorList>
    </citation>
    <scope>NUCLEOTIDE SEQUENCE [LARGE SCALE GENOMIC DNA]</scope>
    <source>
        <strain evidence="2">cv. Old Blush</strain>
    </source>
</reference>
<gene>
    <name evidence="1" type="ORF">RchiOBHm_Chr7g0230231</name>
</gene>
<dbReference type="InterPro" id="IPR044628">
    <property type="entry name" value="EF-1-gamma_plant"/>
</dbReference>
<protein>
    <submittedName>
        <fullName evidence="1">Putative thioredoxin-like protein</fullName>
    </submittedName>
</protein>
<dbReference type="AlphaFoldDB" id="A0A2P6PFE0"/>
<dbReference type="Proteomes" id="UP000238479">
    <property type="component" value="Chromosome 7"/>
</dbReference>
<name>A0A2P6PFE0_ROSCH</name>
<comment type="caution">
    <text evidence="1">The sequence shown here is derived from an EMBL/GenBank/DDBJ whole genome shotgun (WGS) entry which is preliminary data.</text>
</comment>
<evidence type="ECO:0000313" key="2">
    <source>
        <dbReference type="Proteomes" id="UP000238479"/>
    </source>
</evidence>
<dbReference type="OMA" id="YERIEQW"/>
<dbReference type="PANTHER" id="PTHR44372:SF1">
    <property type="entry name" value="ELONGATION FACTOR 1-GAMMA 3"/>
    <property type="match status" value="1"/>
</dbReference>
<accession>A0A2P6PFE0</accession>
<organism evidence="1 2">
    <name type="scientific">Rosa chinensis</name>
    <name type="common">China rose</name>
    <dbReference type="NCBI Taxonomy" id="74649"/>
    <lineage>
        <taxon>Eukaryota</taxon>
        <taxon>Viridiplantae</taxon>
        <taxon>Streptophyta</taxon>
        <taxon>Embryophyta</taxon>
        <taxon>Tracheophyta</taxon>
        <taxon>Spermatophyta</taxon>
        <taxon>Magnoliopsida</taxon>
        <taxon>eudicotyledons</taxon>
        <taxon>Gunneridae</taxon>
        <taxon>Pentapetalae</taxon>
        <taxon>rosids</taxon>
        <taxon>fabids</taxon>
        <taxon>Rosales</taxon>
        <taxon>Rosaceae</taxon>
        <taxon>Rosoideae</taxon>
        <taxon>Rosoideae incertae sedis</taxon>
        <taxon>Rosa</taxon>
    </lineage>
</organism>
<dbReference type="Gene3D" id="3.40.30.10">
    <property type="entry name" value="Glutaredoxin"/>
    <property type="match status" value="1"/>
</dbReference>
<sequence>MSVDVIPWLCAEAKAFKLSNVGLVLHDWKTNKNGCKARIAAKYSGVNLELVKNFEMGMSNKTANFLKLTPYWEGSFVRNTCWSCFREQCHFTSLKANNTLFGSSLFEHPLWSNG</sequence>
<dbReference type="GO" id="GO:0004364">
    <property type="term" value="F:glutathione transferase activity"/>
    <property type="evidence" value="ECO:0007669"/>
    <property type="project" value="InterPro"/>
</dbReference>
<keyword evidence="2" id="KW-1185">Reference proteome</keyword>